<dbReference type="Gene3D" id="3.40.50.12780">
    <property type="entry name" value="N-terminal domain of ligase-like"/>
    <property type="match status" value="3"/>
</dbReference>
<feature type="domain" description="Carrier" evidence="5">
    <location>
        <begin position="1508"/>
        <end position="1583"/>
    </location>
</feature>
<dbReference type="GO" id="GO:0031177">
    <property type="term" value="F:phosphopantetheine binding"/>
    <property type="evidence" value="ECO:0007669"/>
    <property type="project" value="TreeGrafter"/>
</dbReference>
<dbReference type="NCBIfam" id="TIGR01733">
    <property type="entry name" value="AA-adenyl-dom"/>
    <property type="match status" value="2"/>
</dbReference>
<dbReference type="SUPFAM" id="SSF47336">
    <property type="entry name" value="ACP-like"/>
    <property type="match status" value="3"/>
</dbReference>
<dbReference type="Gene3D" id="3.30.300.30">
    <property type="match status" value="3"/>
</dbReference>
<dbReference type="GO" id="GO:0044550">
    <property type="term" value="P:secondary metabolite biosynthetic process"/>
    <property type="evidence" value="ECO:0007669"/>
    <property type="project" value="TreeGrafter"/>
</dbReference>
<feature type="domain" description="Carrier" evidence="5">
    <location>
        <begin position="489"/>
        <end position="561"/>
    </location>
</feature>
<dbReference type="InterPro" id="IPR023213">
    <property type="entry name" value="CAT-like_dom_sf"/>
</dbReference>
<evidence type="ECO:0000256" key="2">
    <source>
        <dbReference type="ARBA" id="ARBA00022450"/>
    </source>
</evidence>
<evidence type="ECO:0000256" key="3">
    <source>
        <dbReference type="ARBA" id="ARBA00022553"/>
    </source>
</evidence>
<keyword evidence="4" id="KW-0436">Ligase</keyword>
<evidence type="ECO:0000256" key="1">
    <source>
        <dbReference type="ARBA" id="ARBA00001957"/>
    </source>
</evidence>
<comment type="cofactor">
    <cofactor evidence="1">
        <name>pantetheine 4'-phosphate</name>
        <dbReference type="ChEBI" id="CHEBI:47942"/>
    </cofactor>
</comment>
<dbReference type="SUPFAM" id="SSF56801">
    <property type="entry name" value="Acetyl-CoA synthetase-like"/>
    <property type="match status" value="3"/>
</dbReference>
<evidence type="ECO:0000313" key="6">
    <source>
        <dbReference type="EMBL" id="QCT72522.1"/>
    </source>
</evidence>
<keyword evidence="3" id="KW-0597">Phosphoprotein</keyword>
<name>A0A4P9CCP4_EUBML</name>
<dbReference type="InterPro" id="IPR042099">
    <property type="entry name" value="ANL_N_sf"/>
</dbReference>
<dbReference type="NCBIfam" id="NF003417">
    <property type="entry name" value="PRK04813.1"/>
    <property type="match status" value="3"/>
</dbReference>
<dbReference type="Pfam" id="PF00550">
    <property type="entry name" value="PP-binding"/>
    <property type="match status" value="2"/>
</dbReference>
<dbReference type="Gene3D" id="3.40.50.720">
    <property type="entry name" value="NAD(P)-binding Rossmann-like Domain"/>
    <property type="match status" value="1"/>
</dbReference>
<dbReference type="Pfam" id="PF00501">
    <property type="entry name" value="AMP-binding"/>
    <property type="match status" value="3"/>
</dbReference>
<dbReference type="InterPro" id="IPR010071">
    <property type="entry name" value="AA_adenyl_dom"/>
</dbReference>
<evidence type="ECO:0000259" key="5">
    <source>
        <dbReference type="PROSITE" id="PS50075"/>
    </source>
</evidence>
<dbReference type="KEGG" id="emt:CPZ25_014690"/>
<dbReference type="EMBL" id="CP029487">
    <property type="protein sequence ID" value="QCT72522.1"/>
    <property type="molecule type" value="Genomic_DNA"/>
</dbReference>
<dbReference type="Pfam" id="PF07993">
    <property type="entry name" value="NAD_binding_4"/>
    <property type="match status" value="1"/>
</dbReference>
<dbReference type="SUPFAM" id="SSF51735">
    <property type="entry name" value="NAD(P)-binding Rossmann-fold domains"/>
    <property type="match status" value="1"/>
</dbReference>
<dbReference type="InterPro" id="IPR009081">
    <property type="entry name" value="PP-bd_ACP"/>
</dbReference>
<dbReference type="InterPro" id="IPR013120">
    <property type="entry name" value="FAR_NAD-bd"/>
</dbReference>
<dbReference type="Gene3D" id="3.30.559.10">
    <property type="entry name" value="Chloramphenicol acetyltransferase-like domain"/>
    <property type="match status" value="2"/>
</dbReference>
<dbReference type="CDD" id="cd05930">
    <property type="entry name" value="A_NRPS"/>
    <property type="match status" value="3"/>
</dbReference>
<feature type="domain" description="Carrier" evidence="5">
    <location>
        <begin position="2531"/>
        <end position="2605"/>
    </location>
</feature>
<dbReference type="SUPFAM" id="SSF52777">
    <property type="entry name" value="CoA-dependent acyltransferases"/>
    <property type="match status" value="4"/>
</dbReference>
<dbReference type="Gene3D" id="3.30.559.30">
    <property type="entry name" value="Nonribosomal peptide synthetase, condensation domain"/>
    <property type="match status" value="2"/>
</dbReference>
<dbReference type="InterPro" id="IPR001242">
    <property type="entry name" value="Condensation_dom"/>
</dbReference>
<dbReference type="FunFam" id="3.40.50.980:FF:000001">
    <property type="entry name" value="Non-ribosomal peptide synthetase"/>
    <property type="match status" value="1"/>
</dbReference>
<evidence type="ECO:0000256" key="4">
    <source>
        <dbReference type="ARBA" id="ARBA00022598"/>
    </source>
</evidence>
<accession>A0A4P9CCP4</accession>
<keyword evidence="2" id="KW-0596">Phosphopantetheine</keyword>
<organism evidence="6 7">
    <name type="scientific">Eubacterium maltosivorans</name>
    <dbReference type="NCBI Taxonomy" id="2041044"/>
    <lineage>
        <taxon>Bacteria</taxon>
        <taxon>Bacillati</taxon>
        <taxon>Bacillota</taxon>
        <taxon>Clostridia</taxon>
        <taxon>Eubacteriales</taxon>
        <taxon>Eubacteriaceae</taxon>
        <taxon>Eubacterium</taxon>
    </lineage>
</organism>
<dbReference type="InterPro" id="IPR000873">
    <property type="entry name" value="AMP-dep_synth/lig_dom"/>
</dbReference>
<dbReference type="GO" id="GO:0043041">
    <property type="term" value="P:amino acid activation for nonribosomal peptide biosynthetic process"/>
    <property type="evidence" value="ECO:0007669"/>
    <property type="project" value="TreeGrafter"/>
</dbReference>
<dbReference type="GO" id="GO:0005737">
    <property type="term" value="C:cytoplasm"/>
    <property type="evidence" value="ECO:0007669"/>
    <property type="project" value="TreeGrafter"/>
</dbReference>
<dbReference type="PROSITE" id="PS50075">
    <property type="entry name" value="CARRIER"/>
    <property type="match status" value="3"/>
</dbReference>
<dbReference type="InterPro" id="IPR025110">
    <property type="entry name" value="AMP-bd_C"/>
</dbReference>
<dbReference type="Pfam" id="PF00668">
    <property type="entry name" value="Condensation"/>
    <property type="match status" value="2"/>
</dbReference>
<gene>
    <name evidence="6" type="ORF">CPZ25_014690</name>
</gene>
<dbReference type="RefSeq" id="WP_096919099.1">
    <property type="nucleotide sequence ID" value="NZ_CP029487.1"/>
</dbReference>
<dbReference type="InterPro" id="IPR020845">
    <property type="entry name" value="AMP-binding_CS"/>
</dbReference>
<dbReference type="Pfam" id="PF13193">
    <property type="entry name" value="AMP-binding_C"/>
    <property type="match status" value="1"/>
</dbReference>
<dbReference type="InterPro" id="IPR036736">
    <property type="entry name" value="ACP-like_sf"/>
</dbReference>
<protein>
    <submittedName>
        <fullName evidence="6">Amino acid adenylation domain-containing protein</fullName>
    </submittedName>
</protein>
<sequence>MRLFLDQFLENVKKAPEHLAISDMEGERTTTYQELADISDQIAGKLMDTGVKKGDFVAVMLPRKMEYIAAVLGVLKAGGVFVPLSFSYPKDRINFILKQCRARTVVDEAFMNALQEEVQGVKENPAFSGPQVNAGDRAIAIYTSGSTGSPKGIVHDHLSFASSAYRSAKAFGYTPEDIYLSNLPFHFIAIIEDVFALLYAGGAVHLNSEDGRKDIHRIEDAIATHHITATLISPQMMKLFKNKSDTLRLVLCGSERVSNVKGNGYELYNIYGSSETTPAATYFKIDREYDNTPIGKAFEGMHVYVLREDGSIADPGETGEICISGYLAQGYLELPEKTAEVFTDNPFAEGDNDKILYHSGDLGKTREDGNIIYVNRKDWMVKINGQRVETGEIEAQMNALPYVERAVVKGYENKYGQTYLCGYFQTKESLRPQDPALAVKAALKEKLADYMIPQFLIEMERIPLNQNGKIDRLALKAPDASAFKADYEAPVTEAEKRICQGFEAILEVGQIGRKDDFFAIGGDSIKAIRLQEYCSDLALSSSQIFEGKTPEGIAALCTGEQSDPYQGCEEEKAFYPLTDSQLGVFLECLQSPESVMYNIPFCFTAPKDVDADKLKKALETMVNHYPVLNVSIVEKDGCYGMLPHPERAYGVETEEISEERFQQVKAGFVKAFDLENGPLFRIKLYQTEEQIYLLADFHHIISDGASIAAFFNQAAEVYQGKMPEKELISQFTLSNYETTLKEQKTYREAQAYFKDYLEGNEVNVNPVFDHPEDPEQSVLPAKRLYCNLEGKVSAERLEQFTRNAGITENTFFLGAYAYTLAKYTGQAEALFATVNNGRHDPRMSRTMGMLVRTLPVYVAIDEKSETASFLRQLQERFFETMKHDCCSFGELASQYGVSSELLFVYQAETLNAITLDGREIAMESLETGCSLANIALHVFKKKGSYDLFFEYRSDVYDRQNMESFVNLFLRVAEGFLEYDLLKAIPLVSQQEIQTLQSFYGEERLFDRSQTLVSLFRQQVRRAPDKTAVIYKDKRYTYREVDELSERIAAFVSGKGIGPEQVVSILIDRCEYIVIASLGVMKSGAAYQPLDPTYPEERLAFMMKDAEVKLLITDDQLRSKVPEYQGEVLLTEAIPALPPASAPGRTDPSPEDLFILLYTSGTTGTPKGCMLTQSNIVAFCSWYRSYYGLEDSSIVAAYASYGFDANMMDMYPALTSGAAVCIIPDELRLELPKLNAYLEKEKVTHCFMTTQVGRQFASEIENHGLKHLSTGGETLVPVQPGSDYAFHNLYGPTESTVLVTAFEVDKTKTYDNVPIGHAIDNIELYVVDQYGRRVPAGALGELCVSGYQVGRGYLNRPEQTAKVFTPNPFAQKKGFEYMYHTGDLVRYLFDGNLQFIGRRDGQVKIRGFRIELTEVEGILRQYPGVKDATVMAFDAPAGGKAIAAYIVSDETVDIEGLKAFIQEEKPPYMVPAVIMQIERIPLNQNMKVNRRALPDPLSQAHQANTDGERPLTLLEKELKEIISGIVGHQEFSVSTELSNAGITSLSAIKLAAEVEKEYGVMLEVKKMMKQCSILTIEDEIYAGLIKERMEETHKPQSDSGAELPLAADYPLSQGQMGVYYDAVKTPEATGYNIPALFSFPKEVKAEALAEAVRTVVEAHPYLKTRLGYREGTLVQLPVEEPAALAVLSMTEEALKAYVEDFVKPFSLEGERLYRLAVIETENRTCLAADFHHIIFDGGSLAVFLRQVVSALEGNEVEKERYSYYQYVSDAANAKDGKAYREAQDYFKNMLQNCEGASLLMPDLSGDEEAGKKAEQTALCNKKEIDRFCKKYGVTPAHLFLSAAFYTLARFTDSQEVFISTISNGRSDLRVQDSFGMFVNTLPLAGDLGQDKVVLDFIEEAKTCLMDTVAHEIYPFTQITADYDFKPHIMYACQLGVLEKTEFNGREIEMESLEGEKPKFKISIHIEERQGQPAVCIQYNDALYSAAQMDTLAHAIAVCAEAMMAAPQEKLRKLCLVTPEQRLLLDRFHLRAAAEPEEVLFHRAFEKQAQLHGEKIALVDSERTYTYKELDNKMNQIANALVERGFEKGQAAVVLLPRRAALLMAMYGVMKAGGAYIPCDPEYPEDRIRQITQDSGAALIITTADQLSRYEKAVDVQALLSCGNTKAPDISVSGNDLAYMIYTSGSTGKPKGVMLEHRGIANYVRDHEGNPHVHACVTDGSVMVSVTTVSFDMSLKETAVALCNGLTLVLADEDSANHPLHLAQLMARYGGDIINATPSRMLQYMELPEFCQALASCKVIMSGGEQYSPLLLEKLKKVTRARIFNTYGPTEITVSSNAKELTFEDTVTIGPPLLNYTEYIVDKDGNLLPPGAVGELYIGGPGLARGYHNMPEMTDESFITIFGERMYKSGDYARFTEQGDVVILGRADHQIKLRGLRIELGEVEACIAKYPDIKSVTTIIREINGAEHLCAYFTAGKTVEVEKLKEFLQEKLTKYMVPTGYCQLEEMPMTPNGKIDRKALPEPGLAEAAKYVAPANETEKIFCEIFEDVLHLEQVGVNDDFFEMGGTSLTVTQVIISATKAGFDITYGDVFSHTTPGSLAAMFQKGDALETGLEDLSVYDYSEIAKVLSQNNLEAFLAGEPLPLGNVLLTGATGFLGIHILKEFLDSEEGRIFCILRKGNYDSLEKRLNAMLFYYFETTYEQLIGDRIILVEGDITDPAVFDSLLDEDIQTVINCAANVKHFSKGTDIEDVNVGGVLNAIEYCRKKGSRIVQISTTSVSGFSVGDVPPAKTIMNEEMLYFGQVLDTKYGHSKFLAERAILEGIASFGLSGKIMRVGNLSARDTDGEFQMNFSTNSFVGRLKSYVMIGKFPYSMMDQTAEMAPIDSTAKAIITLSKTPEACCVFHPYNNHSIYMGDIIQEMKKYGLKIAFSEESDYMEALEAAQKDPEKAKVLSSMIAYQNMGHGQTTLPIARSNEYTMQVLYRMEYHWPTTSKEYVGRFVEAIDGLGFFE</sequence>
<dbReference type="Proteomes" id="UP000218387">
    <property type="component" value="Chromosome"/>
</dbReference>
<dbReference type="PROSITE" id="PS00455">
    <property type="entry name" value="AMP_BINDING"/>
    <property type="match status" value="2"/>
</dbReference>
<dbReference type="GO" id="GO:0008610">
    <property type="term" value="P:lipid biosynthetic process"/>
    <property type="evidence" value="ECO:0007669"/>
    <property type="project" value="UniProtKB-ARBA"/>
</dbReference>
<dbReference type="InterPro" id="IPR045851">
    <property type="entry name" value="AMP-bd_C_sf"/>
</dbReference>
<proteinExistence type="predicted"/>
<dbReference type="PANTHER" id="PTHR45527:SF1">
    <property type="entry name" value="FATTY ACID SYNTHASE"/>
    <property type="match status" value="1"/>
</dbReference>
<dbReference type="InterPro" id="IPR036291">
    <property type="entry name" value="NAD(P)-bd_dom_sf"/>
</dbReference>
<evidence type="ECO:0000313" key="7">
    <source>
        <dbReference type="Proteomes" id="UP000218387"/>
    </source>
</evidence>
<dbReference type="GO" id="GO:0016874">
    <property type="term" value="F:ligase activity"/>
    <property type="evidence" value="ECO:0007669"/>
    <property type="project" value="UniProtKB-KW"/>
</dbReference>
<reference evidence="6 7" key="1">
    <citation type="submission" date="2018-05" db="EMBL/GenBank/DDBJ databases">
        <title>Genome comparison of Eubacterium sp.</title>
        <authorList>
            <person name="Feng Y."/>
            <person name="Sanchez-Andrea I."/>
            <person name="Stams A.J.M."/>
            <person name="De Vos W.M."/>
        </authorList>
    </citation>
    <scope>NUCLEOTIDE SEQUENCE [LARGE SCALE GENOMIC DNA]</scope>
    <source>
        <strain evidence="6 7">YI</strain>
    </source>
</reference>
<keyword evidence="7" id="KW-1185">Reference proteome</keyword>
<dbReference type="PANTHER" id="PTHR45527">
    <property type="entry name" value="NONRIBOSOMAL PEPTIDE SYNTHETASE"/>
    <property type="match status" value="1"/>
</dbReference>
<dbReference type="Gene3D" id="1.10.1200.10">
    <property type="entry name" value="ACP-like"/>
    <property type="match status" value="3"/>
</dbReference>